<protein>
    <recommendedName>
        <fullName evidence="3">AMP-dependent synthetase/ligase domain-containing protein</fullName>
    </recommendedName>
</protein>
<dbReference type="Gene3D" id="3.40.50.12780">
    <property type="entry name" value="N-terminal domain of ligase-like"/>
    <property type="match status" value="1"/>
</dbReference>
<keyword evidence="5" id="KW-1185">Reference proteome</keyword>
<dbReference type="Pfam" id="PF00501">
    <property type="entry name" value="AMP-binding"/>
    <property type="match status" value="1"/>
</dbReference>
<organism evidence="4 5">
    <name type="scientific">Kangiella taiwanensis</name>
    <dbReference type="NCBI Taxonomy" id="1079179"/>
    <lineage>
        <taxon>Bacteria</taxon>
        <taxon>Pseudomonadati</taxon>
        <taxon>Pseudomonadota</taxon>
        <taxon>Gammaproteobacteria</taxon>
        <taxon>Kangiellales</taxon>
        <taxon>Kangiellaceae</taxon>
        <taxon>Kangiella</taxon>
    </lineage>
</organism>
<accession>A0ABP8HS45</accession>
<name>A0ABP8HS45_9GAMM</name>
<evidence type="ECO:0000259" key="3">
    <source>
        <dbReference type="Pfam" id="PF00501"/>
    </source>
</evidence>
<evidence type="ECO:0000256" key="1">
    <source>
        <dbReference type="ARBA" id="ARBA00022741"/>
    </source>
</evidence>
<dbReference type="RefSeq" id="WP_223577442.1">
    <property type="nucleotide sequence ID" value="NZ_BAABFU010000001.1"/>
</dbReference>
<evidence type="ECO:0000256" key="2">
    <source>
        <dbReference type="ARBA" id="ARBA00022840"/>
    </source>
</evidence>
<keyword evidence="1" id="KW-0547">Nucleotide-binding</keyword>
<dbReference type="Proteomes" id="UP001501294">
    <property type="component" value="Unassembled WGS sequence"/>
</dbReference>
<dbReference type="PANTHER" id="PTHR43272">
    <property type="entry name" value="LONG-CHAIN-FATTY-ACID--COA LIGASE"/>
    <property type="match status" value="1"/>
</dbReference>
<evidence type="ECO:0000313" key="4">
    <source>
        <dbReference type="EMBL" id="GAA4343526.1"/>
    </source>
</evidence>
<dbReference type="InterPro" id="IPR042099">
    <property type="entry name" value="ANL_N_sf"/>
</dbReference>
<comment type="caution">
    <text evidence="4">The sequence shown here is derived from an EMBL/GenBank/DDBJ whole genome shotgun (WGS) entry which is preliminary data.</text>
</comment>
<sequence length="615" mass="70258">MFQFSTFKKKDTSFKVYNSISSVADIFDEQMLSYSKSVAIRYDNGSTYEYMNFEQYRKNIKAMIQFFVTENCEQQVIATLCKNRPEWDMTSMATFYTGNVIFPLDTKTNDTELKHLLTLNPPKYMLTPRAQLERVRGLIEELELETTILLADSYEVFEDIGFEVPELREGELSTQSIIEACDDNVMVVSSPLLKKDDTILGNYPTSGTTSLPKIVQITHGNIVAEVNEAVDVINLRSNEEVLNIGPYTHIATLVEFLMTKTRGFSVTYFTREPDEDDVLEDEIKKLKKLGIRIKALMAVPKFWIYVLKELLEEMKGKPVLRNLYNYLISIEKNANLHDIGTLDKTKLTAMRTLLRNKLGGYFSYGVSSSMKLDGALVEIFGKLGITVIDIYGATEACGIIARNKLNDVKPGSCGRIIKPLQHRLANMVEIPGIDQEVGELQIKGDTIMHSYLGMDKSAHLDSDGFYSTGDLCWLDSEGYLYIVGRQKELTKWDDGSYIDPQHLSNIMVRSIFIKDALVTRLKPEDDFLSVYVYPDYKRLNKDKEYQEDLKAGLSPKEALRKRIEEAIDYAQSIVNITPELSKKTIYLLPKSLERTPTHKIKFLFELERLHLAEEI</sequence>
<keyword evidence="2" id="KW-0067">ATP-binding</keyword>
<dbReference type="InterPro" id="IPR000873">
    <property type="entry name" value="AMP-dep_synth/lig_dom"/>
</dbReference>
<proteinExistence type="predicted"/>
<gene>
    <name evidence="4" type="ORF">GCM10023150_02180</name>
</gene>
<feature type="domain" description="AMP-dependent synthetase/ligase" evidence="3">
    <location>
        <begin position="27"/>
        <end position="452"/>
    </location>
</feature>
<evidence type="ECO:0000313" key="5">
    <source>
        <dbReference type="Proteomes" id="UP001501294"/>
    </source>
</evidence>
<dbReference type="SUPFAM" id="SSF56801">
    <property type="entry name" value="Acetyl-CoA synthetase-like"/>
    <property type="match status" value="1"/>
</dbReference>
<dbReference type="EMBL" id="BAABFU010000001">
    <property type="protein sequence ID" value="GAA4343526.1"/>
    <property type="molecule type" value="Genomic_DNA"/>
</dbReference>
<reference evidence="5" key="1">
    <citation type="journal article" date="2019" name="Int. J. Syst. Evol. Microbiol.">
        <title>The Global Catalogue of Microorganisms (GCM) 10K type strain sequencing project: providing services to taxonomists for standard genome sequencing and annotation.</title>
        <authorList>
            <consortium name="The Broad Institute Genomics Platform"/>
            <consortium name="The Broad Institute Genome Sequencing Center for Infectious Disease"/>
            <person name="Wu L."/>
            <person name="Ma J."/>
        </authorList>
    </citation>
    <scope>NUCLEOTIDE SEQUENCE [LARGE SCALE GENOMIC DNA]</scope>
    <source>
        <strain evidence="5">JCM 17727</strain>
    </source>
</reference>
<dbReference type="PANTHER" id="PTHR43272:SF33">
    <property type="entry name" value="AMP-BINDING DOMAIN-CONTAINING PROTEIN-RELATED"/>
    <property type="match status" value="1"/>
</dbReference>